<evidence type="ECO:0000256" key="5">
    <source>
        <dbReference type="ARBA" id="ARBA00022801"/>
    </source>
</evidence>
<reference evidence="12 13" key="1">
    <citation type="submission" date="2019-05" db="EMBL/GenBank/DDBJ databases">
        <title>Pseudomonas sp. SC006 isolated from lettuce that can produce HBGAs.</title>
        <authorList>
            <person name="Wang D."/>
            <person name="Liao N."/>
            <person name="Liu D."/>
            <person name="Zhang Z."/>
            <person name="Zou S."/>
        </authorList>
    </citation>
    <scope>NUCLEOTIDE SEQUENCE [LARGE SCALE GENOMIC DNA]</scope>
    <source>
        <strain evidence="12 13">SC006</strain>
    </source>
</reference>
<evidence type="ECO:0000259" key="11">
    <source>
        <dbReference type="Pfam" id="PF06958"/>
    </source>
</evidence>
<dbReference type="Pfam" id="PF21431">
    <property type="entry name" value="Col-Pyo_DNase"/>
    <property type="match status" value="1"/>
</dbReference>
<keyword evidence="10" id="KW-0812">Transmembrane</keyword>
<sequence length="562" mass="60514">MSRKRRQVYLPPTYVGAQPPPGPGSGPALVWPAGDLGPRELDMFYMNLTRGLISIQGAALDEYNKKLSTLGVDLDSEIARIQKLELSSSKPVEMMKSGVRVRARLIELKRSDMDKQRAEAARFYGVSPFDKELRHFIPFVNSKKYKGTDPLREFGTSWHAAYQVKLREAEIARLEEQISVLEQKIQQAEIESLEENARQAIRAANTYRHALSVASIAPLIVAAAGASVAVQTAALRGSIRAGIAGLGGSLAAPLVAGVAALLYPSSLGNGERQEKYLLSMPLADLKLELDGPAQAAALVRGAVDLPLRMGFRSEVDGQAELFVTQFAGFSPSVRVLAAQFDAGIGGYSVAVGDDVSSTLVWTPAVTPPGNSNTSPVTPPSPSVLAGPTLEAIEGRLDEYPELADVGFDDYVIIFPADSGLPPLYVVFKNLRYLPGVGSGNGSVVDGTYLVEGNEKGAGVPVQIANNLRGRRFSSFNSFRKAFWRLVAEDPVLSLQFDRLALASMKAGLAPPAPKSEWVGERGKYEIHHEVRISDGGAVYDVDNLVILSPKFHLLKHKGSKGL</sequence>
<dbReference type="EMBL" id="VAUO01000002">
    <property type="protein sequence ID" value="TLP63332.1"/>
    <property type="molecule type" value="Genomic_DNA"/>
</dbReference>
<feature type="domain" description="Pyosin/cloacin translocation" evidence="11">
    <location>
        <begin position="295"/>
        <end position="426"/>
    </location>
</feature>
<evidence type="ECO:0000256" key="4">
    <source>
        <dbReference type="ARBA" id="ARBA00022759"/>
    </source>
</evidence>
<dbReference type="SUPFAM" id="SSF54060">
    <property type="entry name" value="His-Me finger endonucleases"/>
    <property type="match status" value="1"/>
</dbReference>
<evidence type="ECO:0000256" key="8">
    <source>
        <dbReference type="SAM" id="Coils"/>
    </source>
</evidence>
<dbReference type="GO" id="GO:0019835">
    <property type="term" value="P:cytolysis"/>
    <property type="evidence" value="ECO:0007669"/>
    <property type="project" value="InterPro"/>
</dbReference>
<dbReference type="InterPro" id="IPR003060">
    <property type="entry name" value="Pyocin_killer"/>
</dbReference>
<keyword evidence="4" id="KW-0255">Endonuclease</keyword>
<dbReference type="GO" id="GO:0042742">
    <property type="term" value="P:defense response to bacterium"/>
    <property type="evidence" value="ECO:0007669"/>
    <property type="project" value="UniProtKB-KW"/>
</dbReference>
<name>A0A5R8ZC42_9PSED</name>
<evidence type="ECO:0000313" key="12">
    <source>
        <dbReference type="EMBL" id="TLP63332.1"/>
    </source>
</evidence>
<evidence type="ECO:0000256" key="9">
    <source>
        <dbReference type="SAM" id="MobiDB-lite"/>
    </source>
</evidence>
<evidence type="ECO:0000256" key="6">
    <source>
        <dbReference type="ARBA" id="ARBA00023022"/>
    </source>
</evidence>
<keyword evidence="2" id="KW-0929">Antimicrobial</keyword>
<feature type="transmembrane region" description="Helical" evidence="10">
    <location>
        <begin position="242"/>
        <end position="263"/>
    </location>
</feature>
<dbReference type="InterPro" id="IPR016128">
    <property type="entry name" value="Pyosin/cloacin_T_dom"/>
</dbReference>
<dbReference type="Gene3D" id="3.90.540.10">
    <property type="entry name" value="Colicin/pyocin, DNase domain"/>
    <property type="match status" value="1"/>
</dbReference>
<keyword evidence="3" id="KW-0540">Nuclease</keyword>
<accession>A0A5R8ZC42</accession>
<dbReference type="CDD" id="cd00085">
    <property type="entry name" value="HNHc"/>
    <property type="match status" value="1"/>
</dbReference>
<dbReference type="GO" id="GO:0031640">
    <property type="term" value="P:killing of cells of another organism"/>
    <property type="evidence" value="ECO:0007669"/>
    <property type="project" value="UniProtKB-KW"/>
</dbReference>
<evidence type="ECO:0000256" key="7">
    <source>
        <dbReference type="ARBA" id="ARBA00023048"/>
    </source>
</evidence>
<evidence type="ECO:0000256" key="10">
    <source>
        <dbReference type="SAM" id="Phobius"/>
    </source>
</evidence>
<comment type="caution">
    <text evidence="12">The sequence shown here is derived from an EMBL/GenBank/DDBJ whole genome shotgun (WGS) entry which is preliminary data.</text>
</comment>
<dbReference type="OrthoDB" id="2067488at2"/>
<keyword evidence="10" id="KW-1133">Transmembrane helix</keyword>
<dbReference type="AlphaFoldDB" id="A0A5R8ZC42"/>
<keyword evidence="6" id="KW-0044">Antibiotic</keyword>
<keyword evidence="5" id="KW-0378">Hydrolase</keyword>
<evidence type="ECO:0000256" key="3">
    <source>
        <dbReference type="ARBA" id="ARBA00022722"/>
    </source>
</evidence>
<gene>
    <name evidence="12" type="ORF">FEM01_07520</name>
</gene>
<keyword evidence="13" id="KW-1185">Reference proteome</keyword>
<dbReference type="GO" id="GO:0004519">
    <property type="term" value="F:endonuclease activity"/>
    <property type="evidence" value="ECO:0007669"/>
    <property type="project" value="UniProtKB-KW"/>
</dbReference>
<keyword evidence="7" id="KW-0078">Bacteriocin</keyword>
<feature type="coiled-coil region" evidence="8">
    <location>
        <begin position="164"/>
        <end position="210"/>
    </location>
</feature>
<dbReference type="Pfam" id="PF06958">
    <property type="entry name" value="Pyocin_S"/>
    <property type="match status" value="1"/>
</dbReference>
<dbReference type="GO" id="GO:0016787">
    <property type="term" value="F:hydrolase activity"/>
    <property type="evidence" value="ECO:0007669"/>
    <property type="project" value="UniProtKB-KW"/>
</dbReference>
<protein>
    <recommendedName>
        <fullName evidence="11">Pyosin/cloacin translocation domain-containing protein</fullName>
    </recommendedName>
</protein>
<dbReference type="InterPro" id="IPR036302">
    <property type="entry name" value="Pyosin/cloacin_T_dom_sf"/>
</dbReference>
<feature type="transmembrane region" description="Helical" evidence="10">
    <location>
        <begin position="210"/>
        <end position="230"/>
    </location>
</feature>
<comment type="similarity">
    <text evidence="1">Belongs to the colicin/pyosin nuclease family.</text>
</comment>
<dbReference type="GO" id="GO:0005102">
    <property type="term" value="F:signaling receptor binding"/>
    <property type="evidence" value="ECO:0007669"/>
    <property type="project" value="InterPro"/>
</dbReference>
<feature type="region of interest" description="Disordered" evidence="9">
    <location>
        <begin position="1"/>
        <end position="26"/>
    </location>
</feature>
<dbReference type="InterPro" id="IPR044925">
    <property type="entry name" value="His-Me_finger_sf"/>
</dbReference>
<keyword evidence="10" id="KW-0472">Membrane</keyword>
<dbReference type="Proteomes" id="UP000309819">
    <property type="component" value="Unassembled WGS sequence"/>
</dbReference>
<evidence type="ECO:0000313" key="13">
    <source>
        <dbReference type="Proteomes" id="UP000309819"/>
    </source>
</evidence>
<organism evidence="12 13">
    <name type="scientific">Pseudomonas mosselii</name>
    <dbReference type="NCBI Taxonomy" id="78327"/>
    <lineage>
        <taxon>Bacteria</taxon>
        <taxon>Pseudomonadati</taxon>
        <taxon>Pseudomonadota</taxon>
        <taxon>Gammaproteobacteria</taxon>
        <taxon>Pseudomonadales</taxon>
        <taxon>Pseudomonadaceae</taxon>
        <taxon>Pseudomonas</taxon>
    </lineage>
</organism>
<evidence type="ECO:0000256" key="2">
    <source>
        <dbReference type="ARBA" id="ARBA00022529"/>
    </source>
</evidence>
<dbReference type="SUPFAM" id="SSF69369">
    <property type="entry name" value="Cloacin translocation domain"/>
    <property type="match status" value="1"/>
</dbReference>
<keyword evidence="8" id="KW-0175">Coiled coil</keyword>
<dbReference type="InterPro" id="IPR003615">
    <property type="entry name" value="HNH_nuc"/>
</dbReference>
<evidence type="ECO:0000256" key="1">
    <source>
        <dbReference type="ARBA" id="ARBA00006811"/>
    </source>
</evidence>
<dbReference type="PRINTS" id="PR01300">
    <property type="entry name" value="PYOCINKILLER"/>
</dbReference>
<dbReference type="InterPro" id="IPR037146">
    <property type="entry name" value="Colicin/pyocin_DNase_dom_sf"/>
</dbReference>
<proteinExistence type="inferred from homology"/>